<keyword evidence="3 4" id="KW-0732">Signal</keyword>
<dbReference type="GO" id="GO:0030288">
    <property type="term" value="C:outer membrane-bounded periplasmic space"/>
    <property type="evidence" value="ECO:0007669"/>
    <property type="project" value="TreeGrafter"/>
</dbReference>
<dbReference type="GO" id="GO:0005576">
    <property type="term" value="C:extracellular region"/>
    <property type="evidence" value="ECO:0007669"/>
    <property type="project" value="TreeGrafter"/>
</dbReference>
<evidence type="ECO:0000256" key="1">
    <source>
        <dbReference type="ARBA" id="ARBA00010333"/>
    </source>
</evidence>
<dbReference type="GO" id="GO:0015276">
    <property type="term" value="F:ligand-gated monoatomic ion channel activity"/>
    <property type="evidence" value="ECO:0007669"/>
    <property type="project" value="InterPro"/>
</dbReference>
<proteinExistence type="inferred from homology"/>
<dbReference type="SMART" id="SM00079">
    <property type="entry name" value="PBPe"/>
    <property type="match status" value="1"/>
</dbReference>
<dbReference type="EMBL" id="QJKB01000006">
    <property type="protein sequence ID" value="PXX41938.1"/>
    <property type="molecule type" value="Genomic_DNA"/>
</dbReference>
<dbReference type="CDD" id="cd13688">
    <property type="entry name" value="PBP2_GltI_DEBP"/>
    <property type="match status" value="1"/>
</dbReference>
<gene>
    <name evidence="7" type="ORF">DFR42_106117</name>
</gene>
<organism evidence="7 8">
    <name type="scientific">Undibacterium pigrum</name>
    <dbReference type="NCBI Taxonomy" id="401470"/>
    <lineage>
        <taxon>Bacteria</taxon>
        <taxon>Pseudomonadati</taxon>
        <taxon>Pseudomonadota</taxon>
        <taxon>Betaproteobacteria</taxon>
        <taxon>Burkholderiales</taxon>
        <taxon>Oxalobacteraceae</taxon>
        <taxon>Undibacterium</taxon>
    </lineage>
</organism>
<evidence type="ECO:0000313" key="7">
    <source>
        <dbReference type="EMBL" id="PXX41938.1"/>
    </source>
</evidence>
<accession>A0A318J6G4</accession>
<dbReference type="PANTHER" id="PTHR30085:SF2">
    <property type="entry name" value="GLUTAMATE_ASPARTATE IMPORT SOLUTE-BINDING PROTEIN"/>
    <property type="match status" value="1"/>
</dbReference>
<protein>
    <submittedName>
        <fullName evidence="7">Amino acid ABC transporter substrate-binding protein (PAAT family)</fullName>
    </submittedName>
</protein>
<dbReference type="SMART" id="SM00062">
    <property type="entry name" value="PBPb"/>
    <property type="match status" value="1"/>
</dbReference>
<feature type="domain" description="Solute-binding protein family 3/N-terminal" evidence="5">
    <location>
        <begin position="35"/>
        <end position="266"/>
    </location>
</feature>
<reference evidence="7 8" key="1">
    <citation type="submission" date="2018-05" db="EMBL/GenBank/DDBJ databases">
        <title>Genomic Encyclopedia of Type Strains, Phase IV (KMG-IV): sequencing the most valuable type-strain genomes for metagenomic binning, comparative biology and taxonomic classification.</title>
        <authorList>
            <person name="Goeker M."/>
        </authorList>
    </citation>
    <scope>NUCLEOTIDE SEQUENCE [LARGE SCALE GENOMIC DNA]</scope>
    <source>
        <strain evidence="7 8">DSM 19792</strain>
    </source>
</reference>
<keyword evidence="2" id="KW-0813">Transport</keyword>
<evidence type="ECO:0000259" key="5">
    <source>
        <dbReference type="SMART" id="SM00062"/>
    </source>
</evidence>
<evidence type="ECO:0000313" key="8">
    <source>
        <dbReference type="Proteomes" id="UP000247792"/>
    </source>
</evidence>
<dbReference type="PANTHER" id="PTHR30085">
    <property type="entry name" value="AMINO ACID ABC TRANSPORTER PERMEASE"/>
    <property type="match status" value="1"/>
</dbReference>
<feature type="signal peptide" evidence="4">
    <location>
        <begin position="1"/>
        <end position="23"/>
    </location>
</feature>
<dbReference type="GO" id="GO:0016020">
    <property type="term" value="C:membrane"/>
    <property type="evidence" value="ECO:0007669"/>
    <property type="project" value="InterPro"/>
</dbReference>
<dbReference type="Gene3D" id="3.40.190.10">
    <property type="entry name" value="Periplasmic binding protein-like II"/>
    <property type="match status" value="2"/>
</dbReference>
<evidence type="ECO:0000256" key="2">
    <source>
        <dbReference type="ARBA" id="ARBA00022448"/>
    </source>
</evidence>
<comment type="caution">
    <text evidence="7">The sequence shown here is derived from an EMBL/GenBank/DDBJ whole genome shotgun (WGS) entry which is preliminary data.</text>
</comment>
<dbReference type="InterPro" id="IPR001320">
    <property type="entry name" value="Iontro_rcpt_C"/>
</dbReference>
<dbReference type="InterPro" id="IPR051455">
    <property type="entry name" value="Bact_solute-bind_prot3"/>
</dbReference>
<dbReference type="GO" id="GO:0006865">
    <property type="term" value="P:amino acid transport"/>
    <property type="evidence" value="ECO:0007669"/>
    <property type="project" value="TreeGrafter"/>
</dbReference>
<feature type="chain" id="PRO_5016411773" evidence="4">
    <location>
        <begin position="24"/>
        <end position="295"/>
    </location>
</feature>
<keyword evidence="8" id="KW-1185">Reference proteome</keyword>
<dbReference type="Proteomes" id="UP000247792">
    <property type="component" value="Unassembled WGS sequence"/>
</dbReference>
<evidence type="ECO:0000256" key="3">
    <source>
        <dbReference type="ARBA" id="ARBA00022729"/>
    </source>
</evidence>
<dbReference type="OrthoDB" id="7240770at2"/>
<evidence type="ECO:0000259" key="6">
    <source>
        <dbReference type="SMART" id="SM00079"/>
    </source>
</evidence>
<sequence>MMRKAISGMTAVMCLALPLLAEAGDTIGKIRKTQTLVIGIRETAPFSYTDENKQPLGYSVDLCLKVAEAIKKELKMPAMKIQFFPVDSATRFSALLEDKIDLECGSTTNNAERRKKVAFTIPHFFSSVRALVKADSGIKNWPQLRNRTVVTTKSTTTVKLLNDRNDTSSLNIKLVEGNSDQDSFKMVEEGKADAFPMDDVLLYSLRAESKAPTSFAIVGDPLSIEPYSIMMRKDDPAFKKIVDNEMLRLIHDNEIYRIYEKWFTKPIPPKNINMNMSMGFLLRDSLRFPTDQVAD</sequence>
<dbReference type="Pfam" id="PF00497">
    <property type="entry name" value="SBP_bac_3"/>
    <property type="match status" value="1"/>
</dbReference>
<dbReference type="InterPro" id="IPR001638">
    <property type="entry name" value="Solute-binding_3/MltF_N"/>
</dbReference>
<evidence type="ECO:0000256" key="4">
    <source>
        <dbReference type="SAM" id="SignalP"/>
    </source>
</evidence>
<feature type="domain" description="Ionotropic glutamate receptor C-terminal" evidence="6">
    <location>
        <begin position="35"/>
        <end position="265"/>
    </location>
</feature>
<dbReference type="SUPFAM" id="SSF53850">
    <property type="entry name" value="Periplasmic binding protein-like II"/>
    <property type="match status" value="1"/>
</dbReference>
<dbReference type="AlphaFoldDB" id="A0A318J6G4"/>
<name>A0A318J6G4_9BURK</name>
<comment type="similarity">
    <text evidence="1">Belongs to the bacterial solute-binding protein 3 family.</text>
</comment>